<keyword evidence="2" id="KW-0813">Transport</keyword>
<dbReference type="Pfam" id="PF00358">
    <property type="entry name" value="PTS_EIIA_1"/>
    <property type="match status" value="1"/>
</dbReference>
<dbReference type="InterPro" id="IPR050890">
    <property type="entry name" value="PTS_EIIA_component"/>
</dbReference>
<dbReference type="PROSITE" id="PS51093">
    <property type="entry name" value="PTS_EIIA_TYPE_1"/>
    <property type="match status" value="1"/>
</dbReference>
<dbReference type="FunFam" id="2.70.70.10:FF:000001">
    <property type="entry name" value="PTS system glucose-specific IIA component"/>
    <property type="match status" value="1"/>
</dbReference>
<comment type="caution">
    <text evidence="8">The sequence shown here is derived from an EMBL/GenBank/DDBJ whole genome shotgun (WGS) entry which is preliminary data.</text>
</comment>
<evidence type="ECO:0000256" key="2">
    <source>
        <dbReference type="ARBA" id="ARBA00022448"/>
    </source>
</evidence>
<dbReference type="InterPro" id="IPR011055">
    <property type="entry name" value="Dup_hybrid_motif"/>
</dbReference>
<dbReference type="PROSITE" id="PS00371">
    <property type="entry name" value="PTS_EIIA_TYPE_1_HIS"/>
    <property type="match status" value="1"/>
</dbReference>
<keyword evidence="4" id="KW-0808">Transferase</keyword>
<dbReference type="InterPro" id="IPR001127">
    <property type="entry name" value="PTS_EIIA_1_perm"/>
</dbReference>
<evidence type="ECO:0000313" key="9">
    <source>
        <dbReference type="Proteomes" id="UP000824164"/>
    </source>
</evidence>
<evidence type="ECO:0000256" key="5">
    <source>
        <dbReference type="ARBA" id="ARBA00022683"/>
    </source>
</evidence>
<dbReference type="Proteomes" id="UP000824164">
    <property type="component" value="Unassembled WGS sequence"/>
</dbReference>
<evidence type="ECO:0000256" key="1">
    <source>
        <dbReference type="ARBA" id="ARBA00004496"/>
    </source>
</evidence>
<dbReference type="PANTHER" id="PTHR45008:SF1">
    <property type="entry name" value="PTS SYSTEM GLUCOSE-SPECIFIC EIIA COMPONENT"/>
    <property type="match status" value="1"/>
</dbReference>
<evidence type="ECO:0000259" key="7">
    <source>
        <dbReference type="PROSITE" id="PS51093"/>
    </source>
</evidence>
<proteinExistence type="predicted"/>
<dbReference type="Gene3D" id="2.70.70.10">
    <property type="entry name" value="Glucose Permease (Domain IIA)"/>
    <property type="match status" value="1"/>
</dbReference>
<feature type="domain" description="PTS EIIA type-1" evidence="7">
    <location>
        <begin position="35"/>
        <end position="139"/>
    </location>
</feature>
<dbReference type="NCBIfam" id="TIGR00830">
    <property type="entry name" value="PTBA"/>
    <property type="match status" value="1"/>
</dbReference>
<protein>
    <submittedName>
        <fullName evidence="8">PTS glucose transporter subunit IIA</fullName>
    </submittedName>
</protein>
<dbReference type="GO" id="GO:0005737">
    <property type="term" value="C:cytoplasm"/>
    <property type="evidence" value="ECO:0007669"/>
    <property type="project" value="UniProtKB-SubCell"/>
</dbReference>
<evidence type="ECO:0000256" key="6">
    <source>
        <dbReference type="ARBA" id="ARBA00022777"/>
    </source>
</evidence>
<evidence type="ECO:0000256" key="4">
    <source>
        <dbReference type="ARBA" id="ARBA00022679"/>
    </source>
</evidence>
<dbReference type="GO" id="GO:0016301">
    <property type="term" value="F:kinase activity"/>
    <property type="evidence" value="ECO:0007669"/>
    <property type="project" value="UniProtKB-KW"/>
</dbReference>
<name>A0A9D1KX17_9FIRM</name>
<reference evidence="8" key="1">
    <citation type="submission" date="2020-10" db="EMBL/GenBank/DDBJ databases">
        <authorList>
            <person name="Gilroy R."/>
        </authorList>
    </citation>
    <scope>NUCLEOTIDE SEQUENCE</scope>
    <source>
        <strain evidence="8">CHK187-14744</strain>
    </source>
</reference>
<organism evidence="8 9">
    <name type="scientific">Candidatus Onthocola gallistercoris</name>
    <dbReference type="NCBI Taxonomy" id="2840876"/>
    <lineage>
        <taxon>Bacteria</taxon>
        <taxon>Bacillati</taxon>
        <taxon>Bacillota</taxon>
        <taxon>Bacilli</taxon>
        <taxon>Candidatus Onthocola</taxon>
    </lineage>
</organism>
<dbReference type="EMBL" id="DVLT01000027">
    <property type="protein sequence ID" value="HIU02389.1"/>
    <property type="molecule type" value="Genomic_DNA"/>
</dbReference>
<keyword evidence="3 8" id="KW-0762">Sugar transport</keyword>
<evidence type="ECO:0000313" key="8">
    <source>
        <dbReference type="EMBL" id="HIU02389.1"/>
    </source>
</evidence>
<dbReference type="PANTHER" id="PTHR45008">
    <property type="entry name" value="PTS SYSTEM GLUCOSE-SPECIFIC EIIA COMPONENT"/>
    <property type="match status" value="1"/>
</dbReference>
<keyword evidence="5" id="KW-0598">Phosphotransferase system</keyword>
<evidence type="ECO:0000256" key="3">
    <source>
        <dbReference type="ARBA" id="ARBA00022597"/>
    </source>
</evidence>
<reference evidence="8" key="2">
    <citation type="journal article" date="2021" name="PeerJ">
        <title>Extensive microbial diversity within the chicken gut microbiome revealed by metagenomics and culture.</title>
        <authorList>
            <person name="Gilroy R."/>
            <person name="Ravi A."/>
            <person name="Getino M."/>
            <person name="Pursley I."/>
            <person name="Horton D.L."/>
            <person name="Alikhan N.F."/>
            <person name="Baker D."/>
            <person name="Gharbi K."/>
            <person name="Hall N."/>
            <person name="Watson M."/>
            <person name="Adriaenssens E.M."/>
            <person name="Foster-Nyarko E."/>
            <person name="Jarju S."/>
            <person name="Secka A."/>
            <person name="Antonio M."/>
            <person name="Oren A."/>
            <person name="Chaudhuri R.R."/>
            <person name="La Ragione R."/>
            <person name="Hildebrand F."/>
            <person name="Pallen M.J."/>
        </authorList>
    </citation>
    <scope>NUCLEOTIDE SEQUENCE</scope>
    <source>
        <strain evidence="8">CHK187-14744</strain>
    </source>
</reference>
<gene>
    <name evidence="8" type="ORF">IAB63_03955</name>
</gene>
<comment type="subcellular location">
    <subcellularLocation>
        <location evidence="1">Cytoplasm</location>
    </subcellularLocation>
</comment>
<accession>A0A9D1KX17</accession>
<dbReference type="SUPFAM" id="SSF51261">
    <property type="entry name" value="Duplicated hybrid motif"/>
    <property type="match status" value="1"/>
</dbReference>
<sequence length="163" mass="17478">MGFFSKLKKCEPVTKAGRICAPVNGTVKCLESVNDGMFSEKIMGDGIVVIPSDGNFYSPVTGILESVFPTGHAYGIRTEAGEEILIHIGLDTVELKGNGFQAHVKQGQKIHMGDPLATVDLEKVKASGYSTATMVIVTSGQAILSRARENMDIHAREPLMELA</sequence>
<dbReference type="AlphaFoldDB" id="A0A9D1KX17"/>
<keyword evidence="6" id="KW-0418">Kinase</keyword>
<dbReference type="GO" id="GO:0009401">
    <property type="term" value="P:phosphoenolpyruvate-dependent sugar phosphotransferase system"/>
    <property type="evidence" value="ECO:0007669"/>
    <property type="project" value="UniProtKB-KW"/>
</dbReference>